<proteinExistence type="predicted"/>
<accession>A0ABQ6PXZ7</accession>
<keyword evidence="3" id="KW-1185">Reference proteome</keyword>
<feature type="signal peptide" evidence="1">
    <location>
        <begin position="1"/>
        <end position="21"/>
    </location>
</feature>
<comment type="caution">
    <text evidence="2">The sequence shown here is derived from an EMBL/GenBank/DDBJ whole genome shotgun (WGS) entry which is preliminary data.</text>
</comment>
<keyword evidence="1" id="KW-0732">Signal</keyword>
<evidence type="ECO:0000313" key="3">
    <source>
        <dbReference type="Proteomes" id="UP001307705"/>
    </source>
</evidence>
<reference evidence="2 3" key="1">
    <citation type="submission" date="2023-08" db="EMBL/GenBank/DDBJ databases">
        <title>Draft genome sequence of Algoriphagus taiwanensis.</title>
        <authorList>
            <person name="Takatani N."/>
            <person name="Hosokawa M."/>
            <person name="Sawabe T."/>
        </authorList>
    </citation>
    <scope>NUCLEOTIDE SEQUENCE [LARGE SCALE GENOMIC DNA]</scope>
    <source>
        <strain evidence="2 3">JCM 19755</strain>
    </source>
</reference>
<organism evidence="2 3">
    <name type="scientific">Algoriphagus taiwanensis</name>
    <dbReference type="NCBI Taxonomy" id="1445656"/>
    <lineage>
        <taxon>Bacteria</taxon>
        <taxon>Pseudomonadati</taxon>
        <taxon>Bacteroidota</taxon>
        <taxon>Cytophagia</taxon>
        <taxon>Cytophagales</taxon>
        <taxon>Cyclobacteriaceae</taxon>
        <taxon>Algoriphagus</taxon>
    </lineage>
</organism>
<evidence type="ECO:0008006" key="4">
    <source>
        <dbReference type="Google" id="ProtNLM"/>
    </source>
</evidence>
<protein>
    <recommendedName>
        <fullName evidence="4">Beta-lactamase-inhibitor-like, PepSY-like</fullName>
    </recommendedName>
</protein>
<sequence>MLRYILFSLVLCLGLALTSRAQDKTEREVGVKPSEVPDPAKSWLKDAFEKVKRPKWFLEYSQDGQAFEAKFWWEKHYHSVKFDSLGKLMDVEIEISKDEMPPTSWEEIQGYFQSEFEEFSVMKIQRQLIGDESDLEDFFDEEETEGVTIRYEIVFQGKKGAWQIWEGLFDEQGAFISIVRVQMRSVDNLIF</sequence>
<dbReference type="SUPFAM" id="SSF160574">
    <property type="entry name" value="BT0923-like"/>
    <property type="match status" value="1"/>
</dbReference>
<dbReference type="EMBL" id="BTPE01000002">
    <property type="protein sequence ID" value="GMQ32506.1"/>
    <property type="molecule type" value="Genomic_DNA"/>
</dbReference>
<evidence type="ECO:0000313" key="2">
    <source>
        <dbReference type="EMBL" id="GMQ32506.1"/>
    </source>
</evidence>
<gene>
    <name evidence="2" type="ORF">Ataiwa_07780</name>
</gene>
<dbReference type="RefSeq" id="WP_338227322.1">
    <property type="nucleotide sequence ID" value="NZ_BTPE01000002.1"/>
</dbReference>
<evidence type="ECO:0000256" key="1">
    <source>
        <dbReference type="SAM" id="SignalP"/>
    </source>
</evidence>
<name>A0ABQ6PXZ7_9BACT</name>
<dbReference type="Gene3D" id="3.10.450.360">
    <property type="match status" value="1"/>
</dbReference>
<feature type="chain" id="PRO_5046580408" description="Beta-lactamase-inhibitor-like, PepSY-like" evidence="1">
    <location>
        <begin position="22"/>
        <end position="191"/>
    </location>
</feature>
<dbReference type="Proteomes" id="UP001307705">
    <property type="component" value="Unassembled WGS sequence"/>
</dbReference>